<dbReference type="Proteomes" id="UP001596972">
    <property type="component" value="Unassembled WGS sequence"/>
</dbReference>
<dbReference type="PANTHER" id="PTHR42910:SF1">
    <property type="entry name" value="MAJOR FACILITATOR SUPERFAMILY (MFS) PROFILE DOMAIN-CONTAINING PROTEIN"/>
    <property type="match status" value="1"/>
</dbReference>
<dbReference type="CDD" id="cd17324">
    <property type="entry name" value="MFS_NepI_like"/>
    <property type="match status" value="1"/>
</dbReference>
<feature type="domain" description="Major facilitator superfamily (MFS) profile" evidence="6">
    <location>
        <begin position="20"/>
        <end position="400"/>
    </location>
</feature>
<dbReference type="SUPFAM" id="SSF103473">
    <property type="entry name" value="MFS general substrate transporter"/>
    <property type="match status" value="1"/>
</dbReference>
<dbReference type="InterPro" id="IPR020846">
    <property type="entry name" value="MFS_dom"/>
</dbReference>
<dbReference type="InterPro" id="IPR011701">
    <property type="entry name" value="MFS"/>
</dbReference>
<keyword evidence="2 5" id="KW-0812">Transmembrane</keyword>
<feature type="transmembrane region" description="Helical" evidence="5">
    <location>
        <begin position="145"/>
        <end position="165"/>
    </location>
</feature>
<feature type="transmembrane region" description="Helical" evidence="5">
    <location>
        <begin position="116"/>
        <end position="138"/>
    </location>
</feature>
<reference evidence="8" key="1">
    <citation type="journal article" date="2019" name="Int. J. Syst. Evol. Microbiol.">
        <title>The Global Catalogue of Microorganisms (GCM) 10K type strain sequencing project: providing services to taxonomists for standard genome sequencing and annotation.</title>
        <authorList>
            <consortium name="The Broad Institute Genomics Platform"/>
            <consortium name="The Broad Institute Genome Sequencing Center for Infectious Disease"/>
            <person name="Wu L."/>
            <person name="Ma J."/>
        </authorList>
    </citation>
    <scope>NUCLEOTIDE SEQUENCE [LARGE SCALE GENOMIC DNA]</scope>
    <source>
        <strain evidence="8">JCM 31202</strain>
    </source>
</reference>
<dbReference type="Pfam" id="PF07690">
    <property type="entry name" value="MFS_1"/>
    <property type="match status" value="1"/>
</dbReference>
<dbReference type="Gene3D" id="1.20.1250.20">
    <property type="entry name" value="MFS general substrate transporter like domains"/>
    <property type="match status" value="1"/>
</dbReference>
<feature type="transmembrane region" description="Helical" evidence="5">
    <location>
        <begin position="256"/>
        <end position="277"/>
    </location>
</feature>
<evidence type="ECO:0000313" key="8">
    <source>
        <dbReference type="Proteomes" id="UP001596972"/>
    </source>
</evidence>
<evidence type="ECO:0000256" key="1">
    <source>
        <dbReference type="ARBA" id="ARBA00004651"/>
    </source>
</evidence>
<feature type="transmembrane region" description="Helical" evidence="5">
    <location>
        <begin position="52"/>
        <end position="77"/>
    </location>
</feature>
<accession>A0ABW3F0Z3</accession>
<feature type="transmembrane region" description="Helical" evidence="5">
    <location>
        <begin position="355"/>
        <end position="372"/>
    </location>
</feature>
<evidence type="ECO:0000256" key="2">
    <source>
        <dbReference type="ARBA" id="ARBA00022692"/>
    </source>
</evidence>
<protein>
    <submittedName>
        <fullName evidence="7">MFS transporter</fullName>
    </submittedName>
</protein>
<evidence type="ECO:0000256" key="3">
    <source>
        <dbReference type="ARBA" id="ARBA00022989"/>
    </source>
</evidence>
<name>A0ABW3F0Z3_9ACTN</name>
<dbReference type="RefSeq" id="WP_378305032.1">
    <property type="nucleotide sequence ID" value="NZ_JBHTJA010000099.1"/>
</dbReference>
<dbReference type="EMBL" id="JBHTJA010000099">
    <property type="protein sequence ID" value="MFD0904798.1"/>
    <property type="molecule type" value="Genomic_DNA"/>
</dbReference>
<keyword evidence="3 5" id="KW-1133">Transmembrane helix</keyword>
<gene>
    <name evidence="7" type="ORF">ACFQ11_30760</name>
</gene>
<dbReference type="PROSITE" id="PS50850">
    <property type="entry name" value="MFS"/>
    <property type="match status" value="1"/>
</dbReference>
<feature type="transmembrane region" description="Helical" evidence="5">
    <location>
        <begin position="23"/>
        <end position="40"/>
    </location>
</feature>
<keyword evidence="8" id="KW-1185">Reference proteome</keyword>
<feature type="transmembrane region" description="Helical" evidence="5">
    <location>
        <begin position="378"/>
        <end position="396"/>
    </location>
</feature>
<comment type="caution">
    <text evidence="7">The sequence shown here is derived from an EMBL/GenBank/DDBJ whole genome shotgun (WGS) entry which is preliminary data.</text>
</comment>
<evidence type="ECO:0000313" key="7">
    <source>
        <dbReference type="EMBL" id="MFD0904798.1"/>
    </source>
</evidence>
<feature type="transmembrane region" description="Helical" evidence="5">
    <location>
        <begin position="177"/>
        <end position="199"/>
    </location>
</feature>
<feature type="transmembrane region" description="Helical" evidence="5">
    <location>
        <begin position="289"/>
        <end position="310"/>
    </location>
</feature>
<evidence type="ECO:0000256" key="4">
    <source>
        <dbReference type="ARBA" id="ARBA00023136"/>
    </source>
</evidence>
<dbReference type="InterPro" id="IPR036259">
    <property type="entry name" value="MFS_trans_sf"/>
</dbReference>
<feature type="transmembrane region" description="Helical" evidence="5">
    <location>
        <begin position="316"/>
        <end position="335"/>
    </location>
</feature>
<sequence length="407" mass="40664">MSSHAPSAAPARRAEPAPLSRRLVLLLALTCGVAVGNLYFPQAVGPLVADGLGVSPGAAALVVTAAQFGYAAGNFLLVPLGDRVPHRTLIVVLLVLTGVGLLAAAGSPALPPLLGASAFVGITTVVAQVIAPMAAGLVAEERRGAVLGTLLSGSIGGILLARAFGGVVGERLGWRGPYVVSAVAALALAIVLAAALPAAMTPARVPYRALLAGPPRLLRREPELRRSCLYQATVFGGFQAVWTGVALYLTGPEYRLGASAVGVLALAGVVTMASTPVAGRLVDRRGADAVNLAAIAGTIASAGVLALGVAGGAAGLAALAAGTLLLDVAMQAGMVANQARVFALRPDARSRINTAYMTCAFLGGSTGSLLGARAHAAFGWPGVCGLVAALASVALARHLHHLWSSRP</sequence>
<keyword evidence="4 5" id="KW-0472">Membrane</keyword>
<organism evidence="7 8">
    <name type="scientific">Actinomadura sediminis</name>
    <dbReference type="NCBI Taxonomy" id="1038904"/>
    <lineage>
        <taxon>Bacteria</taxon>
        <taxon>Bacillati</taxon>
        <taxon>Actinomycetota</taxon>
        <taxon>Actinomycetes</taxon>
        <taxon>Streptosporangiales</taxon>
        <taxon>Thermomonosporaceae</taxon>
        <taxon>Actinomadura</taxon>
    </lineage>
</organism>
<feature type="transmembrane region" description="Helical" evidence="5">
    <location>
        <begin position="89"/>
        <end position="110"/>
    </location>
</feature>
<proteinExistence type="predicted"/>
<comment type="subcellular location">
    <subcellularLocation>
        <location evidence="1">Cell membrane</location>
        <topology evidence="1">Multi-pass membrane protein</topology>
    </subcellularLocation>
</comment>
<dbReference type="PANTHER" id="PTHR42910">
    <property type="entry name" value="TRANSPORTER SCO4007-RELATED"/>
    <property type="match status" value="1"/>
</dbReference>
<evidence type="ECO:0000256" key="5">
    <source>
        <dbReference type="SAM" id="Phobius"/>
    </source>
</evidence>
<evidence type="ECO:0000259" key="6">
    <source>
        <dbReference type="PROSITE" id="PS50850"/>
    </source>
</evidence>
<feature type="transmembrane region" description="Helical" evidence="5">
    <location>
        <begin position="228"/>
        <end position="250"/>
    </location>
</feature>